<dbReference type="EMBL" id="MT162467">
    <property type="protein sequence ID" value="QJC69103.1"/>
    <property type="molecule type" value="Genomic_DNA"/>
</dbReference>
<evidence type="ECO:0000313" key="1">
    <source>
        <dbReference type="EMBL" id="QJC69103.1"/>
    </source>
</evidence>
<dbReference type="Proteomes" id="UP000501900">
    <property type="component" value="Genome"/>
</dbReference>
<evidence type="ECO:0000313" key="2">
    <source>
        <dbReference type="Proteomes" id="UP000501900"/>
    </source>
</evidence>
<organism evidence="1 2">
    <name type="scientific">Synechococcus phage S-H34</name>
    <dbReference type="NCBI Taxonomy" id="2718942"/>
    <lineage>
        <taxon>Viruses</taxon>
        <taxon>Duplodnaviria</taxon>
        <taxon>Heunggongvirae</taxon>
        <taxon>Uroviricota</taxon>
        <taxon>Caudoviricetes</taxon>
        <taxon>Pantevenvirales</taxon>
        <taxon>Kyanoviridae</taxon>
        <taxon>Makaravirus</taxon>
        <taxon>Makaravirus thirtyfour</taxon>
    </lineage>
</organism>
<dbReference type="GeneID" id="77946965"/>
<protein>
    <submittedName>
        <fullName evidence="1">Uncharacterized protein</fullName>
    </submittedName>
</protein>
<proteinExistence type="predicted"/>
<dbReference type="RefSeq" id="YP_010670755.1">
    <property type="nucleotide sequence ID" value="NC_070965.1"/>
</dbReference>
<name>A0A6H2HTP5_9CAUD</name>
<reference evidence="1 2" key="1">
    <citation type="submission" date="2020-03" db="EMBL/GenBank/DDBJ databases">
        <title>The Isolation and Genome Sequence of a Novel Cyanophage S-H34 from the Huanghai Sea, China.</title>
        <authorList>
            <person name="Jiang T."/>
        </authorList>
    </citation>
    <scope>NUCLEOTIDE SEQUENCE [LARGE SCALE GENOMIC DNA]</scope>
</reference>
<accession>A0A6H2HTP5</accession>
<sequence>MIEGRVKYPPFLCYNILRQLLSMNKPTIQKLRKAIAAGERDPFLYGEDELRYLKKQLRVLEEGRDAYNQARRQTQGFSK</sequence>
<dbReference type="KEGG" id="vg:77946965"/>
<keyword evidence="2" id="KW-1185">Reference proteome</keyword>